<evidence type="ECO:0000256" key="13">
    <source>
        <dbReference type="NCBIfam" id="TIGR00437"/>
    </source>
</evidence>
<dbReference type="eggNOG" id="arCOG00359">
    <property type="taxonomic scope" value="Archaea"/>
</dbReference>
<keyword evidence="15" id="KW-0460">Magnesium</keyword>
<evidence type="ECO:0000313" key="19">
    <source>
        <dbReference type="Proteomes" id="UP000000641"/>
    </source>
</evidence>
<keyword evidence="6 14" id="KW-0547">Nucleotide-binding</keyword>
<dbReference type="CDD" id="cd01879">
    <property type="entry name" value="FeoB"/>
    <property type="match status" value="1"/>
</dbReference>
<feature type="binding site" evidence="14">
    <location>
        <begin position="11"/>
        <end position="18"/>
    </location>
    <ligand>
        <name>GTP</name>
        <dbReference type="ChEBI" id="CHEBI:37565"/>
        <label>1</label>
    </ligand>
</feature>
<dbReference type="Pfam" id="PF02421">
    <property type="entry name" value="FeoB_N"/>
    <property type="match status" value="1"/>
</dbReference>
<dbReference type="Gene3D" id="1.10.287.1770">
    <property type="match status" value="1"/>
</dbReference>
<evidence type="ECO:0000256" key="11">
    <source>
        <dbReference type="ARBA" id="ARBA00023136"/>
    </source>
</evidence>
<evidence type="ECO:0000256" key="7">
    <source>
        <dbReference type="ARBA" id="ARBA00022989"/>
    </source>
</evidence>
<keyword evidence="8" id="KW-0408">Iron</keyword>
<dbReference type="InterPro" id="IPR005225">
    <property type="entry name" value="Small_GTP-bd"/>
</dbReference>
<evidence type="ECO:0000256" key="4">
    <source>
        <dbReference type="ARBA" id="ARBA00022496"/>
    </source>
</evidence>
<dbReference type="Pfam" id="PF17910">
    <property type="entry name" value="FeoB_Cyto"/>
    <property type="match status" value="1"/>
</dbReference>
<dbReference type="NCBIfam" id="TIGR00231">
    <property type="entry name" value="small_GTP"/>
    <property type="match status" value="1"/>
</dbReference>
<feature type="transmembrane region" description="Helical" evidence="16">
    <location>
        <begin position="415"/>
        <end position="437"/>
    </location>
</feature>
<dbReference type="PROSITE" id="PS51711">
    <property type="entry name" value="G_FEOB"/>
    <property type="match status" value="1"/>
</dbReference>
<evidence type="ECO:0000256" key="5">
    <source>
        <dbReference type="ARBA" id="ARBA00022692"/>
    </source>
</evidence>
<protein>
    <recommendedName>
        <fullName evidence="12 13">Ferrous iron transport protein B</fullName>
    </recommendedName>
</protein>
<dbReference type="InterPro" id="IPR011640">
    <property type="entry name" value="Fe2_transport_prot_B_C"/>
</dbReference>
<keyword evidence="4" id="KW-0410">Iron transport</keyword>
<evidence type="ECO:0000256" key="10">
    <source>
        <dbReference type="ARBA" id="ARBA00023134"/>
    </source>
</evidence>
<dbReference type="PANTHER" id="PTHR43185:SF1">
    <property type="entry name" value="FE(2+) TRANSPORTER FEOB"/>
    <property type="match status" value="1"/>
</dbReference>
<dbReference type="Proteomes" id="UP000000641">
    <property type="component" value="Chromosome"/>
</dbReference>
<dbReference type="EnsemblBacteria" id="ABL78251">
    <property type="protein sequence ID" value="ABL78251"/>
    <property type="gene ID" value="Tpen_0850"/>
</dbReference>
<feature type="binding site" evidence="14">
    <location>
        <begin position="36"/>
        <end position="40"/>
    </location>
    <ligand>
        <name>GTP</name>
        <dbReference type="ChEBI" id="CHEBI:37565"/>
        <label>1</label>
    </ligand>
</feature>
<keyword evidence="3" id="KW-1003">Cell membrane</keyword>
<accession>A1RYH1</accession>
<feature type="binding site" evidence="15">
    <location>
        <position position="22"/>
    </location>
    <ligand>
        <name>Mg(2+)</name>
        <dbReference type="ChEBI" id="CHEBI:18420"/>
        <label>1</label>
    </ligand>
</feature>
<dbReference type="KEGG" id="tpe:Tpen_0850"/>
<dbReference type="GO" id="GO:0046872">
    <property type="term" value="F:metal ion binding"/>
    <property type="evidence" value="ECO:0007669"/>
    <property type="project" value="UniProtKB-KW"/>
</dbReference>
<keyword evidence="5 16" id="KW-0812">Transmembrane</keyword>
<feature type="transmembrane region" description="Helical" evidence="16">
    <location>
        <begin position="545"/>
        <end position="563"/>
    </location>
</feature>
<proteinExistence type="predicted"/>
<evidence type="ECO:0000256" key="15">
    <source>
        <dbReference type="PIRSR" id="PIRSR603373-2"/>
    </source>
</evidence>
<reference evidence="19" key="1">
    <citation type="journal article" date="2008" name="J. Bacteriol.">
        <title>Genome sequence of Thermofilum pendens reveals an exceptional loss of biosynthetic pathways without genome reduction.</title>
        <authorList>
            <person name="Anderson I."/>
            <person name="Rodriguez J."/>
            <person name="Susanti D."/>
            <person name="Porat I."/>
            <person name="Reich C."/>
            <person name="Ulrich L.E."/>
            <person name="Elkins J.G."/>
            <person name="Mavromatis K."/>
            <person name="Lykidis A."/>
            <person name="Kim E."/>
            <person name="Thompson L.S."/>
            <person name="Nolan M."/>
            <person name="Land M."/>
            <person name="Copeland A."/>
            <person name="Lapidus A."/>
            <person name="Lucas S."/>
            <person name="Detter C."/>
            <person name="Zhulin I.B."/>
            <person name="Olsen G.J."/>
            <person name="Whitman W."/>
            <person name="Mukhopadhyay B."/>
            <person name="Bristow J."/>
            <person name="Kyrpides N."/>
        </authorList>
    </citation>
    <scope>NUCLEOTIDE SEQUENCE [LARGE SCALE GENOMIC DNA]</scope>
    <source>
        <strain evidence="19">DSM 2475 / Hrk 5</strain>
    </source>
</reference>
<dbReference type="GeneID" id="4601975"/>
<dbReference type="SUPFAM" id="SSF52540">
    <property type="entry name" value="P-loop containing nucleoside triphosphate hydrolases"/>
    <property type="match status" value="1"/>
</dbReference>
<keyword evidence="15" id="KW-0479">Metal-binding</keyword>
<organism evidence="18 19">
    <name type="scientific">Thermofilum pendens (strain DSM 2475 / Hrk 5)</name>
    <dbReference type="NCBI Taxonomy" id="368408"/>
    <lineage>
        <taxon>Archaea</taxon>
        <taxon>Thermoproteota</taxon>
        <taxon>Thermoprotei</taxon>
        <taxon>Thermofilales</taxon>
        <taxon>Thermofilaceae</taxon>
        <taxon>Thermofilum</taxon>
    </lineage>
</organism>
<feature type="binding site" evidence="14">
    <location>
        <begin position="57"/>
        <end position="60"/>
    </location>
    <ligand>
        <name>GTP</name>
        <dbReference type="ChEBI" id="CHEBI:37565"/>
        <label>1</label>
    </ligand>
</feature>
<dbReference type="OrthoDB" id="85305at2157"/>
<keyword evidence="9" id="KW-0406">Ion transport</keyword>
<feature type="domain" description="FeoB-type G" evidence="17">
    <location>
        <begin position="4"/>
        <end position="166"/>
    </location>
</feature>
<dbReference type="InterPro" id="IPR027417">
    <property type="entry name" value="P-loop_NTPase"/>
</dbReference>
<evidence type="ECO:0000256" key="8">
    <source>
        <dbReference type="ARBA" id="ARBA00023004"/>
    </source>
</evidence>
<dbReference type="STRING" id="368408.Tpen_0850"/>
<dbReference type="PRINTS" id="PR00326">
    <property type="entry name" value="GTP1OBG"/>
</dbReference>
<dbReference type="GO" id="GO:0005525">
    <property type="term" value="F:GTP binding"/>
    <property type="evidence" value="ECO:0007669"/>
    <property type="project" value="UniProtKB-KW"/>
</dbReference>
<evidence type="ECO:0000259" key="17">
    <source>
        <dbReference type="PROSITE" id="PS51711"/>
    </source>
</evidence>
<dbReference type="Gene3D" id="3.40.50.300">
    <property type="entry name" value="P-loop containing nucleotide triphosphate hydrolases"/>
    <property type="match status" value="1"/>
</dbReference>
<dbReference type="NCBIfam" id="TIGR00437">
    <property type="entry name" value="feoB"/>
    <property type="match status" value="1"/>
</dbReference>
<evidence type="ECO:0000256" key="6">
    <source>
        <dbReference type="ARBA" id="ARBA00022741"/>
    </source>
</evidence>
<feature type="transmembrane region" description="Helical" evidence="16">
    <location>
        <begin position="449"/>
        <end position="474"/>
    </location>
</feature>
<evidence type="ECO:0000256" key="12">
    <source>
        <dbReference type="ARBA" id="ARBA00031200"/>
    </source>
</evidence>
<keyword evidence="19" id="KW-1185">Reference proteome</keyword>
<feature type="transmembrane region" description="Helical" evidence="16">
    <location>
        <begin position="575"/>
        <end position="592"/>
    </location>
</feature>
<evidence type="ECO:0000256" key="3">
    <source>
        <dbReference type="ARBA" id="ARBA00022475"/>
    </source>
</evidence>
<evidence type="ECO:0000256" key="16">
    <source>
        <dbReference type="SAM" id="Phobius"/>
    </source>
</evidence>
<dbReference type="InterPro" id="IPR041069">
    <property type="entry name" value="FeoB_Cyto"/>
</dbReference>
<dbReference type="InterPro" id="IPR003373">
    <property type="entry name" value="Fe2_transport_prot-B"/>
</dbReference>
<sequence>MAKEVRVALAGAPNVGKSTLFNVLVGAHRFVGNWPGKTVDRYEGEVEHHGVRIRFIDLPGTYSLSAQSEEEEIARDFIVNEKPDTVIVVVNAVSMETTMYLALQVLELYDKVVIAVNKIDVAAKMGVHIHVERLSRLLGVPVVPISALKKTGLHELLEATLAVATGSLRTKRLKLSYGILDYYAGQLSGKISKCGALGNAPQEWLALRLLEGDRQIERKAREACPDVLEEALRLRKIVEDETGKSPSLLAASARYSLIAKVLEESVHAERVVTPAFTERLDSYLLRPAIGHLVLFLLVLGSLVLVLGLNTGFPIKQIAEALGMEELASIFEQYTLSGLLSSLFASLGDYLRTLLASQGFPEWAVSLAVDGILAGVGGVLSFLPLIFLVFVVFGFLEDTGIMARIAATYHNLMVRIGLSGKALMPLLLGFGCNVPAIMGTKILSTDREKVLASLLAPLIPCQARLVVLLLLASAIPNPLVSAFLLVFIYAYALLLVAALGYVFSKLFFKAEEEPELLVELPPYHRPSLRVIWWYAWDNTLHFLKKAGVIIFSLSIVVWILMSTGPAGYTQDVGTSYAYLIGTSLAPALALVGLGKWQVALALLSGFIAKESVASTLIIATGANTFSEAFSSLGLNTAQVASLMVFATLYTPCLATVSAFYVQTRNIKYALLLVFYELLIAFASSFTVYSLLSALVH</sequence>
<dbReference type="PANTHER" id="PTHR43185">
    <property type="entry name" value="FERROUS IRON TRANSPORT PROTEIN B"/>
    <property type="match status" value="1"/>
</dbReference>
<dbReference type="InterPro" id="IPR011642">
    <property type="entry name" value="Gate_dom"/>
</dbReference>
<dbReference type="AlphaFoldDB" id="A1RYH1"/>
<keyword evidence="2" id="KW-0813">Transport</keyword>
<dbReference type="HOGENOM" id="CLU_013350_3_0_2"/>
<evidence type="ECO:0000256" key="14">
    <source>
        <dbReference type="PIRSR" id="PIRSR603373-1"/>
    </source>
</evidence>
<dbReference type="GO" id="GO:0005886">
    <property type="term" value="C:plasma membrane"/>
    <property type="evidence" value="ECO:0007669"/>
    <property type="project" value="UniProtKB-SubCell"/>
</dbReference>
<dbReference type="InterPro" id="IPR050860">
    <property type="entry name" value="FeoB_GTPase"/>
</dbReference>
<dbReference type="RefSeq" id="WP_011752516.1">
    <property type="nucleotide sequence ID" value="NC_008698.1"/>
</dbReference>
<gene>
    <name evidence="18" type="ordered locus">Tpen_0850</name>
</gene>
<evidence type="ECO:0000256" key="2">
    <source>
        <dbReference type="ARBA" id="ARBA00022448"/>
    </source>
</evidence>
<keyword evidence="7 16" id="KW-1133">Transmembrane helix</keyword>
<feature type="binding site" evidence="15">
    <location>
        <position position="26"/>
    </location>
    <ligand>
        <name>Mg(2+)</name>
        <dbReference type="ChEBI" id="CHEBI:18420"/>
        <label>2</label>
    </ligand>
</feature>
<feature type="transmembrane region" description="Helical" evidence="16">
    <location>
        <begin position="289"/>
        <end position="312"/>
    </location>
</feature>
<keyword evidence="10 14" id="KW-0342">GTP-binding</keyword>
<dbReference type="InterPro" id="IPR030389">
    <property type="entry name" value="G_FEOB_dom"/>
</dbReference>
<dbReference type="Pfam" id="PF07664">
    <property type="entry name" value="FeoB_C"/>
    <property type="match status" value="1"/>
</dbReference>
<feature type="transmembrane region" description="Helical" evidence="16">
    <location>
        <begin position="362"/>
        <end position="395"/>
    </location>
</feature>
<dbReference type="Pfam" id="PF07670">
    <property type="entry name" value="Gate"/>
    <property type="match status" value="2"/>
</dbReference>
<comment type="subcellular location">
    <subcellularLocation>
        <location evidence="1">Cell membrane</location>
        <topology evidence="1">Multi-pass membrane protein</topology>
    </subcellularLocation>
</comment>
<dbReference type="InterPro" id="IPR006073">
    <property type="entry name" value="GTP-bd"/>
</dbReference>
<feature type="transmembrane region" description="Helical" evidence="16">
    <location>
        <begin position="667"/>
        <end position="690"/>
    </location>
</feature>
<evidence type="ECO:0000313" key="18">
    <source>
        <dbReference type="EMBL" id="ABL78251.1"/>
    </source>
</evidence>
<feature type="transmembrane region" description="Helical" evidence="16">
    <location>
        <begin position="480"/>
        <end position="502"/>
    </location>
</feature>
<feature type="binding site" evidence="14">
    <location>
        <begin position="117"/>
        <end position="120"/>
    </location>
    <ligand>
        <name>GTP</name>
        <dbReference type="ChEBI" id="CHEBI:37565"/>
        <label>1</label>
    </ligand>
</feature>
<evidence type="ECO:0000256" key="1">
    <source>
        <dbReference type="ARBA" id="ARBA00004651"/>
    </source>
</evidence>
<evidence type="ECO:0000256" key="9">
    <source>
        <dbReference type="ARBA" id="ARBA00023065"/>
    </source>
</evidence>
<feature type="transmembrane region" description="Helical" evidence="16">
    <location>
        <begin position="638"/>
        <end position="660"/>
    </location>
</feature>
<name>A1RYH1_THEPD</name>
<dbReference type="EMBL" id="CP000505">
    <property type="protein sequence ID" value="ABL78251.1"/>
    <property type="molecule type" value="Genomic_DNA"/>
</dbReference>
<keyword evidence="11 16" id="KW-0472">Membrane</keyword>
<dbReference type="GO" id="GO:0015093">
    <property type="term" value="F:ferrous iron transmembrane transporter activity"/>
    <property type="evidence" value="ECO:0007669"/>
    <property type="project" value="UniProtKB-UniRule"/>
</dbReference>